<reference evidence="2" key="1">
    <citation type="submission" date="2020-08" db="EMBL/GenBank/DDBJ databases">
        <title>Multicomponent nature underlies the extraordinary mechanical properties of spider dragline silk.</title>
        <authorList>
            <person name="Kono N."/>
            <person name="Nakamura H."/>
            <person name="Mori M."/>
            <person name="Yoshida Y."/>
            <person name="Ohtoshi R."/>
            <person name="Malay A.D."/>
            <person name="Moran D.A.P."/>
            <person name="Tomita M."/>
            <person name="Numata K."/>
            <person name="Arakawa K."/>
        </authorList>
    </citation>
    <scope>NUCLEOTIDE SEQUENCE</scope>
</reference>
<keyword evidence="3" id="KW-1185">Reference proteome</keyword>
<keyword evidence="1" id="KW-0732">Signal</keyword>
<sequence>MNKVVLFLTLFSALFYNFVDAQDECMDQFDKFKKTWQEVTENGNAPDCYKQNG</sequence>
<name>A0A8X6QDR1_NEPPI</name>
<protein>
    <submittedName>
        <fullName evidence="2">Uncharacterized protein</fullName>
    </submittedName>
</protein>
<feature type="signal peptide" evidence="1">
    <location>
        <begin position="1"/>
        <end position="21"/>
    </location>
</feature>
<evidence type="ECO:0000256" key="1">
    <source>
        <dbReference type="SAM" id="SignalP"/>
    </source>
</evidence>
<feature type="non-terminal residue" evidence="2">
    <location>
        <position position="1"/>
    </location>
</feature>
<accession>A0A8X6QDR1</accession>
<proteinExistence type="predicted"/>
<dbReference type="OrthoDB" id="10397941at2759"/>
<organism evidence="2 3">
    <name type="scientific">Nephila pilipes</name>
    <name type="common">Giant wood spider</name>
    <name type="synonym">Nephila maculata</name>
    <dbReference type="NCBI Taxonomy" id="299642"/>
    <lineage>
        <taxon>Eukaryota</taxon>
        <taxon>Metazoa</taxon>
        <taxon>Ecdysozoa</taxon>
        <taxon>Arthropoda</taxon>
        <taxon>Chelicerata</taxon>
        <taxon>Arachnida</taxon>
        <taxon>Araneae</taxon>
        <taxon>Araneomorphae</taxon>
        <taxon>Entelegynae</taxon>
        <taxon>Araneoidea</taxon>
        <taxon>Nephilidae</taxon>
        <taxon>Nephila</taxon>
    </lineage>
</organism>
<comment type="caution">
    <text evidence="2">The sequence shown here is derived from an EMBL/GenBank/DDBJ whole genome shotgun (WGS) entry which is preliminary data.</text>
</comment>
<feature type="chain" id="PRO_5036466267" evidence="1">
    <location>
        <begin position="22"/>
        <end position="53"/>
    </location>
</feature>
<evidence type="ECO:0000313" key="2">
    <source>
        <dbReference type="EMBL" id="GFU16497.1"/>
    </source>
</evidence>
<dbReference type="EMBL" id="BMAW01126383">
    <property type="protein sequence ID" value="GFU16497.1"/>
    <property type="molecule type" value="Genomic_DNA"/>
</dbReference>
<dbReference type="Proteomes" id="UP000887013">
    <property type="component" value="Unassembled WGS sequence"/>
</dbReference>
<evidence type="ECO:0000313" key="3">
    <source>
        <dbReference type="Proteomes" id="UP000887013"/>
    </source>
</evidence>
<gene>
    <name evidence="2" type="ORF">NPIL_581301</name>
</gene>
<dbReference type="AlphaFoldDB" id="A0A8X6QDR1"/>